<protein>
    <submittedName>
        <fullName evidence="1">Uncharacterized protein</fullName>
    </submittedName>
</protein>
<name>A0ABW1YH00_9DEIO</name>
<comment type="caution">
    <text evidence="1">The sequence shown here is derived from an EMBL/GenBank/DDBJ whole genome shotgun (WGS) entry which is preliminary data.</text>
</comment>
<organism evidence="1 2">
    <name type="scientific">Deinococcus lacus</name>
    <dbReference type="NCBI Taxonomy" id="392561"/>
    <lineage>
        <taxon>Bacteria</taxon>
        <taxon>Thermotogati</taxon>
        <taxon>Deinococcota</taxon>
        <taxon>Deinococci</taxon>
        <taxon>Deinococcales</taxon>
        <taxon>Deinococcaceae</taxon>
        <taxon>Deinococcus</taxon>
    </lineage>
</organism>
<evidence type="ECO:0000313" key="1">
    <source>
        <dbReference type="EMBL" id="MFC6592400.1"/>
    </source>
</evidence>
<keyword evidence="2" id="KW-1185">Reference proteome</keyword>
<reference evidence="2" key="1">
    <citation type="journal article" date="2019" name="Int. J. Syst. Evol. Microbiol.">
        <title>The Global Catalogue of Microorganisms (GCM) 10K type strain sequencing project: providing services to taxonomists for standard genome sequencing and annotation.</title>
        <authorList>
            <consortium name="The Broad Institute Genomics Platform"/>
            <consortium name="The Broad Institute Genome Sequencing Center for Infectious Disease"/>
            <person name="Wu L."/>
            <person name="Ma J."/>
        </authorList>
    </citation>
    <scope>NUCLEOTIDE SEQUENCE [LARGE SCALE GENOMIC DNA]</scope>
    <source>
        <strain evidence="2">CGMCC 1.15772</strain>
    </source>
</reference>
<sequence>MTKVKSKVEFTRQMAEAAVRASENVQEQAAQAYRESPEGQAARQRFEELKKSLLTGKR</sequence>
<gene>
    <name evidence="1" type="ORF">ACFP81_10615</name>
</gene>
<dbReference type="RefSeq" id="WP_380083425.1">
    <property type="nucleotide sequence ID" value="NZ_JBHSWD010000001.1"/>
</dbReference>
<dbReference type="Proteomes" id="UP001596297">
    <property type="component" value="Unassembled WGS sequence"/>
</dbReference>
<dbReference type="EMBL" id="JBHSWD010000001">
    <property type="protein sequence ID" value="MFC6592400.1"/>
    <property type="molecule type" value="Genomic_DNA"/>
</dbReference>
<accession>A0ABW1YH00</accession>
<evidence type="ECO:0000313" key="2">
    <source>
        <dbReference type="Proteomes" id="UP001596297"/>
    </source>
</evidence>
<proteinExistence type="predicted"/>